<dbReference type="Proteomes" id="UP000439678">
    <property type="component" value="Unassembled WGS sequence"/>
</dbReference>
<dbReference type="EMBL" id="WMYO01000001">
    <property type="protein sequence ID" value="MTR27134.1"/>
    <property type="molecule type" value="Genomic_DNA"/>
</dbReference>
<accession>A0A6A8UBH3</accession>
<name>A0A6A8UBH3_STRSL</name>
<reference evidence="1 2" key="1">
    <citation type="journal article" date="2019" name="Nat. Med.">
        <title>A library of human gut bacterial isolates paired with longitudinal multiomics data enables mechanistic microbiome research.</title>
        <authorList>
            <person name="Poyet M."/>
            <person name="Groussin M."/>
            <person name="Gibbons S.M."/>
            <person name="Avila-Pacheco J."/>
            <person name="Jiang X."/>
            <person name="Kearney S.M."/>
            <person name="Perrotta A.R."/>
            <person name="Berdy B."/>
            <person name="Zhao S."/>
            <person name="Lieberman T.D."/>
            <person name="Swanson P.K."/>
            <person name="Smith M."/>
            <person name="Roesemann S."/>
            <person name="Alexander J.E."/>
            <person name="Rich S.A."/>
            <person name="Livny J."/>
            <person name="Vlamakis H."/>
            <person name="Clish C."/>
            <person name="Bullock K."/>
            <person name="Deik A."/>
            <person name="Scott J."/>
            <person name="Pierce K.A."/>
            <person name="Xavier R.J."/>
            <person name="Alm E.J."/>
        </authorList>
    </citation>
    <scope>NUCLEOTIDE SEQUENCE [LARGE SCALE GENOMIC DNA]</scope>
    <source>
        <strain evidence="1 2">BIOML-A4</strain>
    </source>
</reference>
<proteinExistence type="predicted"/>
<evidence type="ECO:0000313" key="1">
    <source>
        <dbReference type="EMBL" id="MTR27134.1"/>
    </source>
</evidence>
<sequence length="453" mass="53249">MIKKYNEKDLINNEQHIYDCFSNTTAFLGLDRVEVSIKGEIEFDATKLQIFSKKNKKLTVIKYIDSRYEYIRINNSTFGLLEIKLNPYDNSLVCHVQINHGGLNFETNSLSSFKEKLHNFLNFVECNAGITIYPDSIEYRELELAFTFATNRQIHIQTRALLLRFLSNNVNITIINDENQGILKAGKYKNEKHIFYDKIKKAKRNKQIPEELCHDIDVYRYEITLNKQKINYLFSSTNINSIDETDIINYFKGKVQKGIENLTKQINISIKKTQKALEEARTIQKHPYNATNTFFARLINDPLNSFQPMTLDEEIFCYLKLKQNFVSASNIARTKKRLIEHSFKHSRGFRENYFLSEMITWQTLRILKLMLDATDFCKTYGLGCQLSKNNSKPKCLVFNNYTEEERRTILYQNIKSFKKNKIMDIHEIISKRLANLPTEIENSNHDVKYFSVV</sequence>
<protein>
    <submittedName>
        <fullName evidence="1">Uncharacterized protein</fullName>
    </submittedName>
</protein>
<comment type="caution">
    <text evidence="1">The sequence shown here is derived from an EMBL/GenBank/DDBJ whole genome shotgun (WGS) entry which is preliminary data.</text>
</comment>
<gene>
    <name evidence="1" type="ORF">GMC65_01905</name>
</gene>
<dbReference type="RefSeq" id="WP_060972101.1">
    <property type="nucleotide sequence ID" value="NZ_JADNDA010000001.1"/>
</dbReference>
<dbReference type="AlphaFoldDB" id="A0A6A8UBH3"/>
<organism evidence="1 2">
    <name type="scientific">Streptococcus salivarius</name>
    <dbReference type="NCBI Taxonomy" id="1304"/>
    <lineage>
        <taxon>Bacteria</taxon>
        <taxon>Bacillati</taxon>
        <taxon>Bacillota</taxon>
        <taxon>Bacilli</taxon>
        <taxon>Lactobacillales</taxon>
        <taxon>Streptococcaceae</taxon>
        <taxon>Streptococcus</taxon>
    </lineage>
</organism>
<evidence type="ECO:0000313" key="2">
    <source>
        <dbReference type="Proteomes" id="UP000439678"/>
    </source>
</evidence>